<evidence type="ECO:0000313" key="2">
    <source>
        <dbReference type="EMBL" id="MBW8192490.1"/>
    </source>
</evidence>
<evidence type="ECO:0000259" key="1">
    <source>
        <dbReference type="Pfam" id="PF13439"/>
    </source>
</evidence>
<dbReference type="Gene3D" id="3.40.50.2000">
    <property type="entry name" value="Glycogen Phosphorylase B"/>
    <property type="match status" value="2"/>
</dbReference>
<dbReference type="Pfam" id="PF13439">
    <property type="entry name" value="Glyco_transf_4"/>
    <property type="match status" value="1"/>
</dbReference>
<dbReference type="CDD" id="cd03801">
    <property type="entry name" value="GT4_PimA-like"/>
    <property type="match status" value="1"/>
</dbReference>
<accession>A0ABS7EJI6</accession>
<reference evidence="2" key="1">
    <citation type="submission" date="2021-07" db="EMBL/GenBank/DDBJ databases">
        <title>Neiella marina sp. nov., isolated from the intestinal content of sea cucumber Apostichopus japonicus.</title>
        <authorList>
            <person name="Bai X."/>
        </authorList>
    </citation>
    <scope>NUCLEOTIDE SEQUENCE</scope>
    <source>
        <strain evidence="2">126</strain>
    </source>
</reference>
<evidence type="ECO:0000313" key="3">
    <source>
        <dbReference type="Proteomes" id="UP001166251"/>
    </source>
</evidence>
<dbReference type="InterPro" id="IPR050194">
    <property type="entry name" value="Glycosyltransferase_grp1"/>
</dbReference>
<feature type="domain" description="Glycosyltransferase subfamily 4-like N-terminal" evidence="1">
    <location>
        <begin position="16"/>
        <end position="158"/>
    </location>
</feature>
<comment type="caution">
    <text evidence="2">The sequence shown here is derived from an EMBL/GenBank/DDBJ whole genome shotgun (WGS) entry which is preliminary data.</text>
</comment>
<keyword evidence="3" id="KW-1185">Reference proteome</keyword>
<gene>
    <name evidence="2" type="ORF">K0504_15735</name>
</gene>
<dbReference type="InterPro" id="IPR028098">
    <property type="entry name" value="Glyco_trans_4-like_N"/>
</dbReference>
<dbReference type="SUPFAM" id="SSF53756">
    <property type="entry name" value="UDP-Glycosyltransferase/glycogen phosphorylase"/>
    <property type="match status" value="1"/>
</dbReference>
<protein>
    <submittedName>
        <fullName evidence="2">Glycosyltransferase family 4 protein</fullName>
    </submittedName>
</protein>
<dbReference type="Pfam" id="PF13692">
    <property type="entry name" value="Glyco_trans_1_4"/>
    <property type="match status" value="1"/>
</dbReference>
<sequence length="346" mass="38771">MMKPCIWLMLDSRNSGGIESHVGQLAKGLDTRGYDIWVVFWQLYRAEHPLRSELQQHGIKTLVLGGSVWRYLRAVRKCKPAIIHTHGYKSGLISRVFGWFINAELVASFHAGETPKGRVWWYDWLDRQSAHWCQTRIAVSQQIARRLKCQVTVIDNFVELPKTASHVTADKSTIAFVGRLAHEKAPERILQMARCLPEQSFDIYGDGPLRAELVANAPNNVHFHGDIANMQAHWPHIGLLLLPSHAEGLPMVALEAMASGCSVIATPVGALPELLRQVHGCQLIEGDNIELWCQAIIQWQQRDVTQQQCDAAASIARVEQQYSSDAIVPKFEAIYANAIYPNATNA</sequence>
<organism evidence="2 3">
    <name type="scientific">Neiella holothuriorum</name>
    <dbReference type="NCBI Taxonomy" id="2870530"/>
    <lineage>
        <taxon>Bacteria</taxon>
        <taxon>Pseudomonadati</taxon>
        <taxon>Pseudomonadota</taxon>
        <taxon>Gammaproteobacteria</taxon>
        <taxon>Alteromonadales</taxon>
        <taxon>Echinimonadaceae</taxon>
        <taxon>Neiella</taxon>
    </lineage>
</organism>
<proteinExistence type="predicted"/>
<dbReference type="PANTHER" id="PTHR45947:SF3">
    <property type="entry name" value="SULFOQUINOVOSYL TRANSFERASE SQD2"/>
    <property type="match status" value="1"/>
</dbReference>
<dbReference type="PANTHER" id="PTHR45947">
    <property type="entry name" value="SULFOQUINOVOSYL TRANSFERASE SQD2"/>
    <property type="match status" value="1"/>
</dbReference>
<dbReference type="Proteomes" id="UP001166251">
    <property type="component" value="Unassembled WGS sequence"/>
</dbReference>
<name>A0ABS7EJI6_9GAMM</name>
<dbReference type="EMBL" id="JAHZSS010000023">
    <property type="protein sequence ID" value="MBW8192490.1"/>
    <property type="molecule type" value="Genomic_DNA"/>
</dbReference>